<feature type="region of interest" description="Disordered" evidence="1">
    <location>
        <begin position="260"/>
        <end position="286"/>
    </location>
</feature>
<dbReference type="SUPFAM" id="SSF69279">
    <property type="entry name" value="Phage tail proteins"/>
    <property type="match status" value="1"/>
</dbReference>
<protein>
    <submittedName>
        <fullName evidence="2">Phage late control D family protein</fullName>
    </submittedName>
</protein>
<evidence type="ECO:0000313" key="2">
    <source>
        <dbReference type="EMBL" id="TEW27316.1"/>
    </source>
</evidence>
<organism evidence="2 3">
    <name type="scientific">Histophilus somni</name>
    <name type="common">Haemophilus somnus</name>
    <dbReference type="NCBI Taxonomy" id="731"/>
    <lineage>
        <taxon>Bacteria</taxon>
        <taxon>Pseudomonadati</taxon>
        <taxon>Pseudomonadota</taxon>
        <taxon>Gammaproteobacteria</taxon>
        <taxon>Pasteurellales</taxon>
        <taxon>Pasteurellaceae</taxon>
        <taxon>Histophilus</taxon>
    </lineage>
</organism>
<dbReference type="PANTHER" id="PTHR35862:SF3">
    <property type="entry name" value="FELS-2 PROPHAGE PROTEIN"/>
    <property type="match status" value="1"/>
</dbReference>
<evidence type="ECO:0000256" key="1">
    <source>
        <dbReference type="SAM" id="MobiDB-lite"/>
    </source>
</evidence>
<reference evidence="2 3" key="1">
    <citation type="submission" date="2019-03" db="EMBL/GenBank/DDBJ databases">
        <title>Horizontal Gene Transfer Machinery in Histophilus somni.</title>
        <authorList>
            <person name="Mostafa Nazari M."/>
            <person name="Liljebjelke K."/>
        </authorList>
    </citation>
    <scope>NUCLEOTIDE SEQUENCE [LARGE SCALE GENOMIC DNA]</scope>
    <source>
        <strain evidence="2 3">UOC-EPH-KLM-04</strain>
    </source>
</reference>
<dbReference type="Pfam" id="PF05954">
    <property type="entry name" value="Phage_GPD"/>
    <property type="match status" value="1"/>
</dbReference>
<dbReference type="EMBL" id="SNRV01000038">
    <property type="protein sequence ID" value="TEW27316.1"/>
    <property type="molecule type" value="Genomic_DNA"/>
</dbReference>
<dbReference type="RefSeq" id="WP_133098744.1">
    <property type="nucleotide sequence ID" value="NZ_CP186878.1"/>
</dbReference>
<dbReference type="PANTHER" id="PTHR35862">
    <property type="entry name" value="FELS-2 PROPHAGE PROTEIN"/>
    <property type="match status" value="1"/>
</dbReference>
<gene>
    <name evidence="2" type="ORF">E2R48_09750</name>
</gene>
<proteinExistence type="predicted"/>
<dbReference type="InterPro" id="IPR052726">
    <property type="entry name" value="Phage_Baseplate_Hub"/>
</dbReference>
<evidence type="ECO:0000313" key="3">
    <source>
        <dbReference type="Proteomes" id="UP000297565"/>
    </source>
</evidence>
<sequence length="391" mass="43852">MSYSEFLDRTVANHHRIPHYRLRVITQDENKKDITTLISHRLMSMTIADNRGFEADEIDIQLSDHDGKLAFPRRGAMLEVAIGWQGEQLIPKGKFIVDELQYSGSPDSLTLRARSADLRGSLSDKKERSFDNISFENLINQIAKENQLEGACAEAFKEKVIPHLDQTNESDINLLSRLAENYDAIATVKNGKLLFMPVGMGLTVSGKALPTIEITRQMGDNFSFSLTENDNYTAVRAYWHNMDNGKKGVVLIDKNTKIERLAKPTHPTEEGGTSTETSKTKKKVTLVQTQPVETDSNKMKTLRHTYKTEAYAINAAKAAFDKMRRGIASLSINLADGNAWLMPELRVRVSGFKDQIDSSRWIISKVTHNLTTSGFTTSLELELDINGGEEK</sequence>
<accession>A0AAX2S1A4</accession>
<feature type="compositionally biased region" description="Basic and acidic residues" evidence="1">
    <location>
        <begin position="260"/>
        <end position="269"/>
    </location>
</feature>
<name>A0AAX2S1A4_HISSO</name>
<dbReference type="AlphaFoldDB" id="A0AAX2S1A4"/>
<dbReference type="Proteomes" id="UP000297565">
    <property type="component" value="Unassembled WGS sequence"/>
</dbReference>
<comment type="caution">
    <text evidence="2">The sequence shown here is derived from an EMBL/GenBank/DDBJ whole genome shotgun (WGS) entry which is preliminary data.</text>
</comment>